<proteinExistence type="inferred from homology"/>
<dbReference type="GO" id="GO:0015628">
    <property type="term" value="P:protein secretion by the type II secretion system"/>
    <property type="evidence" value="ECO:0007669"/>
    <property type="project" value="TreeGrafter"/>
</dbReference>
<protein>
    <submittedName>
        <fullName evidence="12">Type II secretion system F family protein</fullName>
    </submittedName>
</protein>
<dbReference type="PRINTS" id="PR00812">
    <property type="entry name" value="BCTERIALGSPF"/>
</dbReference>
<dbReference type="PANTHER" id="PTHR30012">
    <property type="entry name" value="GENERAL SECRETION PATHWAY PROTEIN"/>
    <property type="match status" value="1"/>
</dbReference>
<evidence type="ECO:0000256" key="4">
    <source>
        <dbReference type="ARBA" id="ARBA00022475"/>
    </source>
</evidence>
<dbReference type="PANTHER" id="PTHR30012:SF7">
    <property type="entry name" value="PROTEIN TRANSPORT PROTEIN HOFC HOMOLOG"/>
    <property type="match status" value="1"/>
</dbReference>
<dbReference type="InterPro" id="IPR001992">
    <property type="entry name" value="T2SS_GspF/T4SS_PilC_CS"/>
</dbReference>
<evidence type="ECO:0000256" key="9">
    <source>
        <dbReference type="RuleBase" id="RU003923"/>
    </source>
</evidence>
<comment type="similarity">
    <text evidence="2 9">Belongs to the GSP F family.</text>
</comment>
<feature type="domain" description="Type II secretion system protein GspF" evidence="11">
    <location>
        <begin position="278"/>
        <end position="399"/>
    </location>
</feature>
<evidence type="ECO:0000256" key="1">
    <source>
        <dbReference type="ARBA" id="ARBA00004429"/>
    </source>
</evidence>
<feature type="transmembrane region" description="Helical" evidence="10">
    <location>
        <begin position="380"/>
        <end position="400"/>
    </location>
</feature>
<name>A0A6N7LZD1_9GAMM</name>
<evidence type="ECO:0000256" key="8">
    <source>
        <dbReference type="ARBA" id="ARBA00023136"/>
    </source>
</evidence>
<dbReference type="FunFam" id="1.20.81.30:FF:000001">
    <property type="entry name" value="Type II secretion system protein F"/>
    <property type="match status" value="2"/>
</dbReference>
<dbReference type="InterPro" id="IPR003004">
    <property type="entry name" value="GspF/PilC"/>
</dbReference>
<evidence type="ECO:0000256" key="6">
    <source>
        <dbReference type="ARBA" id="ARBA00022692"/>
    </source>
</evidence>
<feature type="transmembrane region" description="Helical" evidence="10">
    <location>
        <begin position="175"/>
        <end position="195"/>
    </location>
</feature>
<dbReference type="RefSeq" id="WP_153502047.1">
    <property type="nucleotide sequence ID" value="NZ_WIRE01000002.1"/>
</dbReference>
<evidence type="ECO:0000256" key="2">
    <source>
        <dbReference type="ARBA" id="ARBA00005745"/>
    </source>
</evidence>
<dbReference type="Proteomes" id="UP000469421">
    <property type="component" value="Unassembled WGS sequence"/>
</dbReference>
<keyword evidence="3 9" id="KW-0813">Transport</keyword>
<reference evidence="12 13" key="1">
    <citation type="submission" date="2019-10" db="EMBL/GenBank/DDBJ databases">
        <title>Alcanivorax sp.PA15-N-34 draft genome sequence.</title>
        <authorList>
            <person name="Liao X."/>
            <person name="Shao Z."/>
        </authorList>
    </citation>
    <scope>NUCLEOTIDE SEQUENCE [LARGE SCALE GENOMIC DNA]</scope>
    <source>
        <strain evidence="12 13">PA15-N-34</strain>
    </source>
</reference>
<feature type="domain" description="Type II secretion system protein GspF" evidence="11">
    <location>
        <begin position="73"/>
        <end position="196"/>
    </location>
</feature>
<dbReference type="InterPro" id="IPR018076">
    <property type="entry name" value="T2SS_GspF_dom"/>
</dbReference>
<keyword evidence="4" id="KW-1003">Cell membrane</keyword>
<comment type="caution">
    <text evidence="12">The sequence shown here is derived from an EMBL/GenBank/DDBJ whole genome shotgun (WGS) entry which is preliminary data.</text>
</comment>
<evidence type="ECO:0000256" key="7">
    <source>
        <dbReference type="ARBA" id="ARBA00022989"/>
    </source>
</evidence>
<comment type="subcellular location">
    <subcellularLocation>
        <location evidence="1 9">Cell inner membrane</location>
        <topology evidence="1 9">Multi-pass membrane protein</topology>
    </subcellularLocation>
</comment>
<sequence length="407" mass="44158">MATKAAEQKTVTFIYEGVDRKGAKVKGEATGKAPSIVKAELRKQGINAKKVVRKREINIGGKKKIKPMDIAIFTRQMATMMKAGVPLVQSFEIVADGLENPTMKELILNIKTEVEGGNNFAGALSKHPLYFDDLYCSLIDAGEQSGSLETMLDRVALYKEKSEALKQKIRKALKYPLTVIFVAIIVTAILLVKVVPTFQELFEGFGAELPAFTQFVINLSEALQANFLTIVLAIIGISIGFSETRKRSQAFRNAIDRILLKLPIVGDITFKATVARYARTLSTTFSAGVPLIDALDACAGATGNIVYRTAVLQVKEDVSTGQQLQFAMRSTGVFPAMALQMTAIGEESGALDAMLEKVAIYYEDEVDASVDGLTSMMEPLIMAVLGVLIGGLIVAMYLPIFQLGQVV</sequence>
<evidence type="ECO:0000259" key="11">
    <source>
        <dbReference type="Pfam" id="PF00482"/>
    </source>
</evidence>
<keyword evidence="6 9" id="KW-0812">Transmembrane</keyword>
<evidence type="ECO:0000256" key="5">
    <source>
        <dbReference type="ARBA" id="ARBA00022519"/>
    </source>
</evidence>
<dbReference type="PROSITE" id="PS00874">
    <property type="entry name" value="T2SP_F"/>
    <property type="match status" value="1"/>
</dbReference>
<keyword evidence="7 10" id="KW-1133">Transmembrane helix</keyword>
<evidence type="ECO:0000256" key="3">
    <source>
        <dbReference type="ARBA" id="ARBA00022448"/>
    </source>
</evidence>
<dbReference type="Gene3D" id="1.20.81.30">
    <property type="entry name" value="Type II secretion system (T2SS), domain F"/>
    <property type="match status" value="2"/>
</dbReference>
<accession>A0A6N7LZD1</accession>
<feature type="transmembrane region" description="Helical" evidence="10">
    <location>
        <begin position="222"/>
        <end position="242"/>
    </location>
</feature>
<keyword evidence="13" id="KW-1185">Reference proteome</keyword>
<dbReference type="EMBL" id="WIRE01000002">
    <property type="protein sequence ID" value="MQX54465.1"/>
    <property type="molecule type" value="Genomic_DNA"/>
</dbReference>
<evidence type="ECO:0000256" key="10">
    <source>
        <dbReference type="SAM" id="Phobius"/>
    </source>
</evidence>
<evidence type="ECO:0000313" key="12">
    <source>
        <dbReference type="EMBL" id="MQX54465.1"/>
    </source>
</evidence>
<dbReference type="GO" id="GO:0005886">
    <property type="term" value="C:plasma membrane"/>
    <property type="evidence" value="ECO:0007669"/>
    <property type="project" value="UniProtKB-SubCell"/>
</dbReference>
<evidence type="ECO:0000313" key="13">
    <source>
        <dbReference type="Proteomes" id="UP000469421"/>
    </source>
</evidence>
<dbReference type="Pfam" id="PF00482">
    <property type="entry name" value="T2SSF"/>
    <property type="match status" value="2"/>
</dbReference>
<organism evidence="12 13">
    <name type="scientific">Alcanivorax sediminis</name>
    <dbReference type="NCBI Taxonomy" id="2663008"/>
    <lineage>
        <taxon>Bacteria</taxon>
        <taxon>Pseudomonadati</taxon>
        <taxon>Pseudomonadota</taxon>
        <taxon>Gammaproteobacteria</taxon>
        <taxon>Oceanospirillales</taxon>
        <taxon>Alcanivoracaceae</taxon>
        <taxon>Alcanivorax</taxon>
    </lineage>
</organism>
<keyword evidence="8 10" id="KW-0472">Membrane</keyword>
<gene>
    <name evidence="12" type="ORF">GFN93_14520</name>
</gene>
<dbReference type="AlphaFoldDB" id="A0A6N7LZD1"/>
<keyword evidence="5" id="KW-0997">Cell inner membrane</keyword>
<dbReference type="InterPro" id="IPR042094">
    <property type="entry name" value="T2SS_GspF_sf"/>
</dbReference>